<dbReference type="InterPro" id="IPR011992">
    <property type="entry name" value="EF-hand-dom_pair"/>
</dbReference>
<dbReference type="InterPro" id="IPR045198">
    <property type="entry name" value="CNBL1-10"/>
</dbReference>
<dbReference type="InterPro" id="IPR018247">
    <property type="entry name" value="EF_Hand_1_Ca_BS"/>
</dbReference>
<feature type="non-terminal residue" evidence="5">
    <location>
        <position position="1"/>
    </location>
</feature>
<feature type="domain" description="EF-hand" evidence="4">
    <location>
        <begin position="232"/>
        <end position="267"/>
    </location>
</feature>
<dbReference type="EMBL" id="QUTI01065940">
    <property type="protein sequence ID" value="RLN74110.1"/>
    <property type="molecule type" value="Genomic_DNA"/>
</dbReference>
<dbReference type="GO" id="GO:0019900">
    <property type="term" value="F:kinase binding"/>
    <property type="evidence" value="ECO:0007669"/>
    <property type="project" value="InterPro"/>
</dbReference>
<evidence type="ECO:0000259" key="4">
    <source>
        <dbReference type="PROSITE" id="PS50222"/>
    </source>
</evidence>
<evidence type="ECO:0000256" key="2">
    <source>
        <dbReference type="ARBA" id="ARBA00022837"/>
    </source>
</evidence>
<dbReference type="SUPFAM" id="SSF47473">
    <property type="entry name" value="EF-hand"/>
    <property type="match status" value="1"/>
</dbReference>
<dbReference type="GO" id="GO:0005509">
    <property type="term" value="F:calcium ion binding"/>
    <property type="evidence" value="ECO:0007669"/>
    <property type="project" value="InterPro"/>
</dbReference>
<dbReference type="InterPro" id="IPR002048">
    <property type="entry name" value="EF_hand_dom"/>
</dbReference>
<keyword evidence="1" id="KW-0677">Repeat</keyword>
<evidence type="ECO:0000313" key="6">
    <source>
        <dbReference type="Proteomes" id="UP000275652"/>
    </source>
</evidence>
<comment type="caution">
    <text evidence="5">The sequence shown here is derived from an EMBL/GenBank/DDBJ whole genome shotgun (WGS) entry which is preliminary data.</text>
</comment>
<dbReference type="PANTHER" id="PTHR23056">
    <property type="entry name" value="CALCINEURIN B"/>
    <property type="match status" value="1"/>
</dbReference>
<dbReference type="AlphaFoldDB" id="A0A9X8DI63"/>
<feature type="region of interest" description="Disordered" evidence="3">
    <location>
        <begin position="46"/>
        <end position="142"/>
    </location>
</feature>
<feature type="compositionally biased region" description="Low complexity" evidence="3">
    <location>
        <begin position="104"/>
        <end position="113"/>
    </location>
</feature>
<name>A0A9X8DI63_APHAT</name>
<dbReference type="PANTHER" id="PTHR23056:SF110">
    <property type="entry name" value="CALMODULIN"/>
    <property type="match status" value="1"/>
</dbReference>
<accession>A0A9X8DI63</accession>
<dbReference type="Gene3D" id="1.10.238.10">
    <property type="entry name" value="EF-hand"/>
    <property type="match status" value="1"/>
</dbReference>
<protein>
    <recommendedName>
        <fullName evidence="4">EF-hand domain-containing protein</fullName>
    </recommendedName>
</protein>
<dbReference type="Pfam" id="PF13499">
    <property type="entry name" value="EF-hand_7"/>
    <property type="match status" value="1"/>
</dbReference>
<organism evidence="5 6">
    <name type="scientific">Aphanomyces astaci</name>
    <name type="common">Crayfish plague agent</name>
    <dbReference type="NCBI Taxonomy" id="112090"/>
    <lineage>
        <taxon>Eukaryota</taxon>
        <taxon>Sar</taxon>
        <taxon>Stramenopiles</taxon>
        <taxon>Oomycota</taxon>
        <taxon>Saprolegniomycetes</taxon>
        <taxon>Saprolegniales</taxon>
        <taxon>Verrucalvaceae</taxon>
        <taxon>Aphanomyces</taxon>
    </lineage>
</organism>
<gene>
    <name evidence="5" type="ORF">DYB28_016007</name>
</gene>
<evidence type="ECO:0000256" key="3">
    <source>
        <dbReference type="SAM" id="MobiDB-lite"/>
    </source>
</evidence>
<dbReference type="Proteomes" id="UP000275652">
    <property type="component" value="Unassembled WGS sequence"/>
</dbReference>
<evidence type="ECO:0000256" key="1">
    <source>
        <dbReference type="ARBA" id="ARBA00022737"/>
    </source>
</evidence>
<dbReference type="GO" id="GO:0019722">
    <property type="term" value="P:calcium-mediated signaling"/>
    <property type="evidence" value="ECO:0007669"/>
    <property type="project" value="InterPro"/>
</dbReference>
<sequence length="335" mass="36555">LARINKPYFFVELKTHSPRSATPIPISHFSASIAVANVKSSITHAKRPACAQSMGNKQGKLKRRSGDDRPSTTGSAAASERKRSLWSNKAMPSSSLPAPPPHPSVSSNAPPAAVGGPKSLQHEPHPEYQPQKPSSSPASETRDLVNHTHFSAKEIESIRENVFSLLGYTLSQTSYAEISISKDDFMKFLGVPPQSLFPNRLFAIFATDSKNDTVLTFPGLVRGLSILSQKATHDEKLRMAFQLLDPTDSGYITHDATVRVLKSCLDESKEIGLTDDQIDKLVASTFLDADLNHDGVIDFAEYQALDARHPGLLEFLTVDSSGILSSLDKQKFMSQ</sequence>
<dbReference type="CDD" id="cd00051">
    <property type="entry name" value="EFh"/>
    <property type="match status" value="1"/>
</dbReference>
<proteinExistence type="predicted"/>
<dbReference type="PROSITE" id="PS50222">
    <property type="entry name" value="EF_HAND_2"/>
    <property type="match status" value="2"/>
</dbReference>
<evidence type="ECO:0000313" key="5">
    <source>
        <dbReference type="EMBL" id="RLN74110.1"/>
    </source>
</evidence>
<reference evidence="5 6" key="1">
    <citation type="journal article" date="2018" name="J. Invertebr. Pathol.">
        <title>New genotyping method for the causative agent of crayfish plague (Aphanomyces astaci) based on whole genome data.</title>
        <authorList>
            <person name="Minardi D."/>
            <person name="Studholme D.J."/>
            <person name="van der Giezen M."/>
            <person name="Pretto T."/>
            <person name="Oidtmann B."/>
        </authorList>
    </citation>
    <scope>NUCLEOTIDE SEQUENCE [LARGE SCALE GENOMIC DNA]</scope>
    <source>
        <strain evidence="5 6">KB13</strain>
    </source>
</reference>
<keyword evidence="2" id="KW-0106">Calcium</keyword>
<feature type="domain" description="EF-hand" evidence="4">
    <location>
        <begin position="277"/>
        <end position="312"/>
    </location>
</feature>
<dbReference type="PROSITE" id="PS00018">
    <property type="entry name" value="EF_HAND_1"/>
    <property type="match status" value="1"/>
</dbReference>